<dbReference type="EMBL" id="JBEAAL010000025">
    <property type="protein sequence ID" value="MEQ1408301.1"/>
    <property type="molecule type" value="Genomic_DNA"/>
</dbReference>
<dbReference type="PANTHER" id="PTHR36836">
    <property type="entry name" value="COLANIC ACID BIOSYNTHESIS PROTEIN WCAK"/>
    <property type="match status" value="1"/>
</dbReference>
<dbReference type="PANTHER" id="PTHR36836:SF1">
    <property type="entry name" value="COLANIC ACID BIOSYNTHESIS PROTEIN WCAK"/>
    <property type="match status" value="1"/>
</dbReference>
<keyword evidence="3" id="KW-1185">Reference proteome</keyword>
<keyword evidence="2" id="KW-0808">Transferase</keyword>
<evidence type="ECO:0000313" key="3">
    <source>
        <dbReference type="Proteomes" id="UP001496627"/>
    </source>
</evidence>
<gene>
    <name evidence="2" type="ORF">ABK249_25550</name>
</gene>
<feature type="domain" description="Polysaccharide pyruvyl transferase" evidence="1">
    <location>
        <begin position="13"/>
        <end position="329"/>
    </location>
</feature>
<comment type="caution">
    <text evidence="2">The sequence shown here is derived from an EMBL/GenBank/DDBJ whole genome shotgun (WGS) entry which is preliminary data.</text>
</comment>
<accession>A0ABV0M8S1</accession>
<dbReference type="GO" id="GO:0016740">
    <property type="term" value="F:transferase activity"/>
    <property type="evidence" value="ECO:0007669"/>
    <property type="project" value="UniProtKB-KW"/>
</dbReference>
<proteinExistence type="predicted"/>
<sequence>MKISLLGQFGSGNSGNDGSLEAMLIYLRKLRPDAEFLCICSNPAVIEARYNIRCMSVGGPALSAPWARRLDRLLLKLPRRLALLGIAIAQLNGFDLMIIPGTGILDDFQEKAFGWPFVIFCWCLVARLCRTEIAFVSIGAGPIKGRLSRWFLVSAAKMASYRSYRDDYSLEYMRSLGVDVSRDHRYPDIAFSLPLPACGPEKSAGEGLCVGVGIMRYRGWQPGESHADAIYENYIRKISAFTNWLVAEGYRVNLFMGDVTDQRACDDIVDILANTVAKADWARVEIASGGGSLHDLMKRISTVDLAVVSRYHNLVCALKLGRPTISLGYARKNDDLMRDFGQQQFCRHIEAFDVDGLQNLFLEMLDNREAIKHQISLVNERFQSQLLEQQQILGKQLLSAPPV</sequence>
<dbReference type="InterPro" id="IPR007345">
    <property type="entry name" value="Polysacch_pyruvyl_Trfase"/>
</dbReference>
<evidence type="ECO:0000313" key="2">
    <source>
        <dbReference type="EMBL" id="MEQ1408301.1"/>
    </source>
</evidence>
<dbReference type="RefSeq" id="WP_348864403.1">
    <property type="nucleotide sequence ID" value="NZ_JBEAAL010000025.1"/>
</dbReference>
<evidence type="ECO:0000259" key="1">
    <source>
        <dbReference type="Pfam" id="PF04230"/>
    </source>
</evidence>
<dbReference type="Pfam" id="PF04230">
    <property type="entry name" value="PS_pyruv_trans"/>
    <property type="match status" value="1"/>
</dbReference>
<organism evidence="2 3">
    <name type="scientific">Neorhizobium phenanthreniclasticum</name>
    <dbReference type="NCBI Taxonomy" id="3157917"/>
    <lineage>
        <taxon>Bacteria</taxon>
        <taxon>Pseudomonadati</taxon>
        <taxon>Pseudomonadota</taxon>
        <taxon>Alphaproteobacteria</taxon>
        <taxon>Hyphomicrobiales</taxon>
        <taxon>Rhizobiaceae</taxon>
        <taxon>Rhizobium/Agrobacterium group</taxon>
        <taxon>Neorhizobium</taxon>
    </lineage>
</organism>
<reference evidence="2 3" key="1">
    <citation type="submission" date="2024-05" db="EMBL/GenBank/DDBJ databases">
        <title>Neorhizobium sp. Rsf11, a plant growth promoting and heavy metal resistant PAH-degrader.</title>
        <authorList>
            <person name="Golubev S.N."/>
            <person name="Muratova A.Y."/>
            <person name="Markelova M.I."/>
        </authorList>
    </citation>
    <scope>NUCLEOTIDE SEQUENCE [LARGE SCALE GENOMIC DNA]</scope>
    <source>
        <strain evidence="2 3">Rsf11</strain>
    </source>
</reference>
<dbReference type="Proteomes" id="UP001496627">
    <property type="component" value="Unassembled WGS sequence"/>
</dbReference>
<name>A0ABV0M8S1_9HYPH</name>
<protein>
    <submittedName>
        <fullName evidence="2">Polysaccharide pyruvyl transferase family protein</fullName>
    </submittedName>
</protein>